<evidence type="ECO:0000259" key="2">
    <source>
        <dbReference type="Pfam" id="PF25019"/>
    </source>
</evidence>
<accession>A0AAP0KRK1</accession>
<organism evidence="3 4">
    <name type="scientific">Stephania cephalantha</name>
    <dbReference type="NCBI Taxonomy" id="152367"/>
    <lineage>
        <taxon>Eukaryota</taxon>
        <taxon>Viridiplantae</taxon>
        <taxon>Streptophyta</taxon>
        <taxon>Embryophyta</taxon>
        <taxon>Tracheophyta</taxon>
        <taxon>Spermatophyta</taxon>
        <taxon>Magnoliopsida</taxon>
        <taxon>Ranunculales</taxon>
        <taxon>Menispermaceae</taxon>
        <taxon>Menispermoideae</taxon>
        <taxon>Cissampelideae</taxon>
        <taxon>Stephania</taxon>
    </lineage>
</organism>
<comment type="caution">
    <text evidence="3">The sequence shown here is derived from an EMBL/GenBank/DDBJ whole genome shotgun (WGS) entry which is preliminary data.</text>
</comment>
<dbReference type="EMBL" id="JBBNAG010000002">
    <property type="protein sequence ID" value="KAK9157407.1"/>
    <property type="molecule type" value="Genomic_DNA"/>
</dbReference>
<proteinExistence type="predicted"/>
<dbReference type="AlphaFoldDB" id="A0AAP0KRK1"/>
<feature type="domain" description="R13L1/DRL21-like LRR repeat region" evidence="2">
    <location>
        <begin position="2"/>
        <end position="42"/>
    </location>
</feature>
<evidence type="ECO:0000313" key="3">
    <source>
        <dbReference type="EMBL" id="KAK9157407.1"/>
    </source>
</evidence>
<evidence type="ECO:0000256" key="1">
    <source>
        <dbReference type="SAM" id="MobiDB-lite"/>
    </source>
</evidence>
<reference evidence="3 4" key="1">
    <citation type="submission" date="2024-01" db="EMBL/GenBank/DDBJ databases">
        <title>Genome assemblies of Stephania.</title>
        <authorList>
            <person name="Yang L."/>
        </authorList>
    </citation>
    <scope>NUCLEOTIDE SEQUENCE [LARGE SCALE GENOMIC DNA]</scope>
    <source>
        <strain evidence="3">JXDWG</strain>
        <tissue evidence="3">Leaf</tissue>
    </source>
</reference>
<feature type="region of interest" description="Disordered" evidence="1">
    <location>
        <begin position="147"/>
        <end position="168"/>
    </location>
</feature>
<dbReference type="Proteomes" id="UP001419268">
    <property type="component" value="Unassembled WGS sequence"/>
</dbReference>
<feature type="compositionally biased region" description="Basic residues" evidence="1">
    <location>
        <begin position="229"/>
        <end position="243"/>
    </location>
</feature>
<dbReference type="Pfam" id="PF25019">
    <property type="entry name" value="LRR_R13L1-DRL21"/>
    <property type="match status" value="1"/>
</dbReference>
<name>A0AAP0KRK1_9MAGN</name>
<gene>
    <name evidence="3" type="ORF">Scep_003981</name>
</gene>
<feature type="compositionally biased region" description="Basic and acidic residues" evidence="1">
    <location>
        <begin position="159"/>
        <end position="168"/>
    </location>
</feature>
<feature type="region of interest" description="Disordered" evidence="1">
    <location>
        <begin position="59"/>
        <end position="101"/>
    </location>
</feature>
<keyword evidence="4" id="KW-1185">Reference proteome</keyword>
<dbReference type="InterPro" id="IPR056789">
    <property type="entry name" value="LRR_R13L1-DRL21"/>
</dbReference>
<sequence length="254" mass="26970">MEVLESLQPHKNLKELRIRKYSGRIFPSCLGSSLYSLGVFTCWSAETVIFFQAYPPANAQRREKKEMGKEKRETTERARTGRGERDPAASQQHGGEIDGRPAVQQLRGAAVAVGDCAARGAATWQQRLREPAAVRWTSSDAATAVIAQGSGGTAAPTRRSADRDAGEETRTVAAVLQAAQPAGVMADSGGGAKVRLAQRGDAGSNSSKRANGSGGDTTRFWRGTAASGWRRRRPESGGGRRRASGSDAVAATTR</sequence>
<protein>
    <recommendedName>
        <fullName evidence="2">R13L1/DRL21-like LRR repeat region domain-containing protein</fullName>
    </recommendedName>
</protein>
<feature type="compositionally biased region" description="Basic and acidic residues" evidence="1">
    <location>
        <begin position="60"/>
        <end position="87"/>
    </location>
</feature>
<evidence type="ECO:0000313" key="4">
    <source>
        <dbReference type="Proteomes" id="UP001419268"/>
    </source>
</evidence>
<feature type="region of interest" description="Disordered" evidence="1">
    <location>
        <begin position="184"/>
        <end position="254"/>
    </location>
</feature>